<gene>
    <name evidence="8" type="ordered locus">Rmar_0754</name>
</gene>
<dbReference type="KEGG" id="rmr:Rmar_0754"/>
<dbReference type="PANTHER" id="PTHR30473:SF1">
    <property type="entry name" value="PHOH-LIKE PROTEIN"/>
    <property type="match status" value="1"/>
</dbReference>
<dbReference type="Proteomes" id="UP000002221">
    <property type="component" value="Chromosome"/>
</dbReference>
<evidence type="ECO:0000313" key="8">
    <source>
        <dbReference type="EMBL" id="ACY47652.1"/>
    </source>
</evidence>
<evidence type="ECO:0000313" key="9">
    <source>
        <dbReference type="Proteomes" id="UP000002221"/>
    </source>
</evidence>
<evidence type="ECO:0000256" key="3">
    <source>
        <dbReference type="ARBA" id="ARBA00022490"/>
    </source>
</evidence>
<dbReference type="AlphaFoldDB" id="D0MG96"/>
<dbReference type="FunFam" id="3.40.50.300:FF:000013">
    <property type="entry name" value="PhoH family ATPase"/>
    <property type="match status" value="1"/>
</dbReference>
<dbReference type="InterPro" id="IPR051451">
    <property type="entry name" value="PhoH2-like"/>
</dbReference>
<evidence type="ECO:0000256" key="1">
    <source>
        <dbReference type="ARBA" id="ARBA00004496"/>
    </source>
</evidence>
<dbReference type="RefSeq" id="WP_012843264.1">
    <property type="nucleotide sequence ID" value="NC_013501.1"/>
</dbReference>
<dbReference type="InterPro" id="IPR003714">
    <property type="entry name" value="PhoH"/>
</dbReference>
<sequence>MAEKRLTIEHPSPVLLFGLGDVHLRKLEAAFPEAQFVARGNQLLLRGEAETLDRIERAIRELIALLNRHGQLTERDVDTVLALFTTGDGAGATPTPADDVILFTTSGVPVRAKTPNQRRLIEMARTNDIVFAIGPAGTGKTYTAVALAVAALKARQVKRIVLSRPAVEAGERLGFLPGDFREKVDPYLRPLYDALEDMLPRERLRALMEQNVIEIVPLAYMRGRTLNSAFVILDEAQNATTQQMKMFLTRLGANSRAIVTGDITQTDLPSPERSGLVEVRHVLEGVEGIAFVYFDREDVVRHRLVKDIIEAYERFAQREQNGGASAKTD</sequence>
<dbReference type="eggNOG" id="COG1702">
    <property type="taxonomic scope" value="Bacteria"/>
</dbReference>
<protein>
    <recommendedName>
        <fullName evidence="6">PhoH-like protein</fullName>
    </recommendedName>
</protein>
<keyword evidence="3" id="KW-0963">Cytoplasm</keyword>
<dbReference type="EMBL" id="CP001807">
    <property type="protein sequence ID" value="ACY47652.1"/>
    <property type="molecule type" value="Genomic_DNA"/>
</dbReference>
<organism evidence="8 9">
    <name type="scientific">Rhodothermus marinus (strain ATCC 43812 / DSM 4252 / R-10)</name>
    <name type="common">Rhodothermus obamensis</name>
    <dbReference type="NCBI Taxonomy" id="518766"/>
    <lineage>
        <taxon>Bacteria</taxon>
        <taxon>Pseudomonadati</taxon>
        <taxon>Rhodothermota</taxon>
        <taxon>Rhodothermia</taxon>
        <taxon>Rhodothermales</taxon>
        <taxon>Rhodothermaceae</taxon>
        <taxon>Rhodothermus</taxon>
    </lineage>
</organism>
<dbReference type="SMART" id="SM00382">
    <property type="entry name" value="AAA"/>
    <property type="match status" value="1"/>
</dbReference>
<comment type="subcellular location">
    <subcellularLocation>
        <location evidence="1">Cytoplasm</location>
    </subcellularLocation>
</comment>
<dbReference type="InterPro" id="IPR027417">
    <property type="entry name" value="P-loop_NTPase"/>
</dbReference>
<dbReference type="PANTHER" id="PTHR30473">
    <property type="entry name" value="PROTEIN PHOH"/>
    <property type="match status" value="1"/>
</dbReference>
<evidence type="ECO:0000256" key="4">
    <source>
        <dbReference type="ARBA" id="ARBA00022741"/>
    </source>
</evidence>
<dbReference type="GO" id="GO:0005829">
    <property type="term" value="C:cytosol"/>
    <property type="evidence" value="ECO:0007669"/>
    <property type="project" value="TreeGrafter"/>
</dbReference>
<proteinExistence type="inferred from homology"/>
<name>D0MG96_RHOM4</name>
<dbReference type="Gene3D" id="3.40.50.300">
    <property type="entry name" value="P-loop containing nucleotide triphosphate hydrolases"/>
    <property type="match status" value="1"/>
</dbReference>
<evidence type="ECO:0000256" key="5">
    <source>
        <dbReference type="ARBA" id="ARBA00022840"/>
    </source>
</evidence>
<dbReference type="GO" id="GO:0005524">
    <property type="term" value="F:ATP binding"/>
    <property type="evidence" value="ECO:0007669"/>
    <property type="project" value="UniProtKB-KW"/>
</dbReference>
<keyword evidence="4" id="KW-0547">Nucleotide-binding</keyword>
<evidence type="ECO:0000256" key="6">
    <source>
        <dbReference type="ARBA" id="ARBA00039970"/>
    </source>
</evidence>
<evidence type="ECO:0000256" key="2">
    <source>
        <dbReference type="ARBA" id="ARBA00010393"/>
    </source>
</evidence>
<dbReference type="OrthoDB" id="9773137at2"/>
<evidence type="ECO:0000259" key="7">
    <source>
        <dbReference type="SMART" id="SM00382"/>
    </source>
</evidence>
<accession>D0MG96</accession>
<keyword evidence="9" id="KW-1185">Reference proteome</keyword>
<dbReference type="Pfam" id="PF02562">
    <property type="entry name" value="PhoH"/>
    <property type="match status" value="1"/>
</dbReference>
<reference evidence="8 9" key="1">
    <citation type="journal article" date="2009" name="Stand. Genomic Sci.">
        <title>Complete genome sequence of Rhodothermus marinus type strain (R-10).</title>
        <authorList>
            <person name="Nolan M."/>
            <person name="Tindall B.J."/>
            <person name="Pomrenke H."/>
            <person name="Lapidus A."/>
            <person name="Copeland A."/>
            <person name="Glavina Del Rio T."/>
            <person name="Lucas S."/>
            <person name="Chen F."/>
            <person name="Tice H."/>
            <person name="Cheng J.F."/>
            <person name="Saunders E."/>
            <person name="Han C."/>
            <person name="Bruce D."/>
            <person name="Goodwin L."/>
            <person name="Chain P."/>
            <person name="Pitluck S."/>
            <person name="Ovchinikova G."/>
            <person name="Pati A."/>
            <person name="Ivanova N."/>
            <person name="Mavromatis K."/>
            <person name="Chen A."/>
            <person name="Palaniappan K."/>
            <person name="Land M."/>
            <person name="Hauser L."/>
            <person name="Chang Y.J."/>
            <person name="Jeffries C.D."/>
            <person name="Brettin T."/>
            <person name="Goker M."/>
            <person name="Bristow J."/>
            <person name="Eisen J.A."/>
            <person name="Markowitz V."/>
            <person name="Hugenholtz P."/>
            <person name="Kyrpides N.C."/>
            <person name="Klenk H.P."/>
            <person name="Detter J.C."/>
        </authorList>
    </citation>
    <scope>NUCLEOTIDE SEQUENCE [LARGE SCALE GENOMIC DNA]</scope>
    <source>
        <strain evidence="9">ATCC 43812 / DSM 4252 / R-10</strain>
    </source>
</reference>
<keyword evidence="5" id="KW-0067">ATP-binding</keyword>
<dbReference type="SUPFAM" id="SSF52540">
    <property type="entry name" value="P-loop containing nucleoside triphosphate hydrolases"/>
    <property type="match status" value="1"/>
</dbReference>
<comment type="similarity">
    <text evidence="2">Belongs to the PhoH family.</text>
</comment>
<dbReference type="InterPro" id="IPR003593">
    <property type="entry name" value="AAA+_ATPase"/>
</dbReference>
<dbReference type="STRING" id="518766.Rmar_0754"/>
<feature type="domain" description="AAA+ ATPase" evidence="7">
    <location>
        <begin position="126"/>
        <end position="283"/>
    </location>
</feature>
<dbReference type="HOGENOM" id="CLU_051654_0_0_10"/>